<dbReference type="PANTHER" id="PTHR10584">
    <property type="entry name" value="SUGAR KINASE"/>
    <property type="match status" value="1"/>
</dbReference>
<dbReference type="EMBL" id="CYYP01000028">
    <property type="protein sequence ID" value="CUO59845.1"/>
    <property type="molecule type" value="Genomic_DNA"/>
</dbReference>
<dbReference type="EC" id="2.7.1.-" evidence="4"/>
<dbReference type="InterPro" id="IPR029056">
    <property type="entry name" value="Ribokinase-like"/>
</dbReference>
<dbReference type="SUPFAM" id="SSF53613">
    <property type="entry name" value="Ribokinase-like"/>
    <property type="match status" value="1"/>
</dbReference>
<keyword evidence="1 4" id="KW-0808">Transferase</keyword>
<protein>
    <submittedName>
        <fullName evidence="4">Fructosamine kinase frlD</fullName>
        <ecNumber evidence="4">2.7.1.-</ecNumber>
    </submittedName>
</protein>
<dbReference type="RefSeq" id="WP_055287647.1">
    <property type="nucleotide sequence ID" value="NZ_CYYP01000028.1"/>
</dbReference>
<dbReference type="Gene3D" id="3.40.1190.20">
    <property type="match status" value="1"/>
</dbReference>
<reference evidence="4 5" key="1">
    <citation type="submission" date="2015-09" db="EMBL/GenBank/DDBJ databases">
        <authorList>
            <consortium name="Pathogen Informatics"/>
        </authorList>
    </citation>
    <scope>NUCLEOTIDE SEQUENCE [LARGE SCALE GENOMIC DNA]</scope>
    <source>
        <strain evidence="4 5">2789STDY5608823</strain>
    </source>
</reference>
<evidence type="ECO:0000256" key="2">
    <source>
        <dbReference type="ARBA" id="ARBA00022777"/>
    </source>
</evidence>
<name>A0A174GHA3_9ACTN</name>
<gene>
    <name evidence="4" type="primary">frlD_2</name>
    <name evidence="4" type="ORF">ERS852381_01913</name>
</gene>
<dbReference type="Proteomes" id="UP000095468">
    <property type="component" value="Unassembled WGS sequence"/>
</dbReference>
<feature type="domain" description="Carbohydrate kinase PfkB" evidence="3">
    <location>
        <begin position="17"/>
        <end position="275"/>
    </location>
</feature>
<evidence type="ECO:0000313" key="5">
    <source>
        <dbReference type="Proteomes" id="UP000095468"/>
    </source>
</evidence>
<sequence length="294" mass="31805">MKIAAIGDNVIDRYLNKDVMYPGGNAVNVAAHASMLGAQAAYIGEIGNDLGGRIITDALSSLNVDLSQSSMPEKATTKTCDVNVYNGERVEVGYDTGACWAHKTHITDSDVKFLQGFDAVFTSVNAKLQDDVHLVQDLPAVVVYDFSVKDKYRTDAYLDLVCPATTLGLFSCSGESDQQIQVLLKRAIEHGCRYTIATRGSAGPVFFDGSRWYQGNIRPVDALDTMGAGDSYITAFVVSCLSHGWSKKQPLDAEIIRDAMEFAADYSAKNCLKPGGFGFEHKLAEMKDGQASIS</sequence>
<dbReference type="Pfam" id="PF00294">
    <property type="entry name" value="PfkB"/>
    <property type="match status" value="1"/>
</dbReference>
<accession>A0A174GHA3</accession>
<evidence type="ECO:0000313" key="4">
    <source>
        <dbReference type="EMBL" id="CUO59845.1"/>
    </source>
</evidence>
<keyword evidence="2 4" id="KW-0418">Kinase</keyword>
<organism evidence="4 5">
    <name type="scientific">Collinsella aerofaciens</name>
    <dbReference type="NCBI Taxonomy" id="74426"/>
    <lineage>
        <taxon>Bacteria</taxon>
        <taxon>Bacillati</taxon>
        <taxon>Actinomycetota</taxon>
        <taxon>Coriobacteriia</taxon>
        <taxon>Coriobacteriales</taxon>
        <taxon>Coriobacteriaceae</taxon>
        <taxon>Collinsella</taxon>
    </lineage>
</organism>
<evidence type="ECO:0000256" key="1">
    <source>
        <dbReference type="ARBA" id="ARBA00022679"/>
    </source>
</evidence>
<dbReference type="GO" id="GO:0016301">
    <property type="term" value="F:kinase activity"/>
    <property type="evidence" value="ECO:0007669"/>
    <property type="project" value="UniProtKB-KW"/>
</dbReference>
<evidence type="ECO:0000259" key="3">
    <source>
        <dbReference type="Pfam" id="PF00294"/>
    </source>
</evidence>
<dbReference type="AlphaFoldDB" id="A0A174GHA3"/>
<dbReference type="PANTHER" id="PTHR10584:SF166">
    <property type="entry name" value="RIBOKINASE"/>
    <property type="match status" value="1"/>
</dbReference>
<dbReference type="InterPro" id="IPR011611">
    <property type="entry name" value="PfkB_dom"/>
</dbReference>
<proteinExistence type="predicted"/>